<dbReference type="EMBL" id="CP098401">
    <property type="protein sequence ID" value="URW74512.1"/>
    <property type="molecule type" value="Genomic_DNA"/>
</dbReference>
<gene>
    <name evidence="1" type="ORF">M9980_07925</name>
</gene>
<proteinExistence type="predicted"/>
<protein>
    <submittedName>
        <fullName evidence="1">Cytoplasmic protein</fullName>
    </submittedName>
</protein>
<keyword evidence="2" id="KW-1185">Reference proteome</keyword>
<evidence type="ECO:0000313" key="1">
    <source>
        <dbReference type="EMBL" id="URW74512.1"/>
    </source>
</evidence>
<sequence length="102" mass="11180">MSFDVATLRAAHKHCAAHRSEVQASDMCGCFSCVSTFPPSFIDRWIEETGGELAKRPDPWTALCPECDIDAVIGSKSGYPVHDLAFLKAMNGEWFGEVDAQN</sequence>
<evidence type="ECO:0000313" key="2">
    <source>
        <dbReference type="Proteomes" id="UP001055580"/>
    </source>
</evidence>
<dbReference type="Proteomes" id="UP001055580">
    <property type="component" value="Chromosome"/>
</dbReference>
<name>A0ABY4TQM2_9SPHN</name>
<reference evidence="1" key="1">
    <citation type="submission" date="2022-05" db="EMBL/GenBank/DDBJ databases">
        <title>Sphingomonas sp. strain RMG20 Genome sequencing and assembly.</title>
        <authorList>
            <person name="Kim I."/>
        </authorList>
    </citation>
    <scope>NUCLEOTIDE SEQUENCE</scope>
    <source>
        <strain evidence="1">RMG20</strain>
    </source>
</reference>
<accession>A0ABY4TQM2</accession>
<dbReference type="RefSeq" id="WP_250748800.1">
    <property type="nucleotide sequence ID" value="NZ_CP098401.1"/>
</dbReference>
<organism evidence="1 2">
    <name type="scientific">Sphingomonas donggukensis</name>
    <dbReference type="NCBI Taxonomy" id="2949093"/>
    <lineage>
        <taxon>Bacteria</taxon>
        <taxon>Pseudomonadati</taxon>
        <taxon>Pseudomonadota</taxon>
        <taxon>Alphaproteobacteria</taxon>
        <taxon>Sphingomonadales</taxon>
        <taxon>Sphingomonadaceae</taxon>
        <taxon>Sphingomonas</taxon>
    </lineage>
</organism>